<sequence length="205" mass="23852">MRLRAYFIRIVILGKDRAGKSCLLLSYTSEGFSEDYLNTIGVDYKAKLIEFEGKFIRVQLWDTAGQERFHAITSWYLRGADGFIIVMDLTSPAALDTVTSWRSKVKEKLPENKVPILLIGTKVDLDHDRVISYDEAKKLADELNFIYVETSAKTRKNVDKAFEIYQEASWIINRITIYFKNNDLKCSSCYTLWDQMDCLYFDITY</sequence>
<evidence type="ECO:0000256" key="2">
    <source>
        <dbReference type="ARBA" id="ARBA00023134"/>
    </source>
</evidence>
<dbReference type="FunFam" id="3.40.50.300:FF:001447">
    <property type="entry name" value="Ras-related protein Rab-1B"/>
    <property type="match status" value="1"/>
</dbReference>
<dbReference type="PANTHER" id="PTHR47977">
    <property type="entry name" value="RAS-RELATED PROTEIN RAB"/>
    <property type="match status" value="1"/>
</dbReference>
<dbReference type="GO" id="GO:0005525">
    <property type="term" value="F:GTP binding"/>
    <property type="evidence" value="ECO:0007669"/>
    <property type="project" value="UniProtKB-KW"/>
</dbReference>
<reference evidence="3" key="1">
    <citation type="submission" date="2021-09" db="EMBL/GenBank/DDBJ databases">
        <authorList>
            <consortium name="AG Swart"/>
            <person name="Singh M."/>
            <person name="Singh A."/>
            <person name="Seah K."/>
            <person name="Emmerich C."/>
        </authorList>
    </citation>
    <scope>NUCLEOTIDE SEQUENCE</scope>
    <source>
        <strain evidence="3">ATCC30299</strain>
    </source>
</reference>
<keyword evidence="4" id="KW-1185">Reference proteome</keyword>
<evidence type="ECO:0000256" key="1">
    <source>
        <dbReference type="ARBA" id="ARBA00022741"/>
    </source>
</evidence>
<dbReference type="InterPro" id="IPR050227">
    <property type="entry name" value="Rab"/>
</dbReference>
<dbReference type="Pfam" id="PF00071">
    <property type="entry name" value="Ras"/>
    <property type="match status" value="1"/>
</dbReference>
<dbReference type="PROSITE" id="PS51420">
    <property type="entry name" value="RHO"/>
    <property type="match status" value="1"/>
</dbReference>
<evidence type="ECO:0000313" key="4">
    <source>
        <dbReference type="Proteomes" id="UP001162131"/>
    </source>
</evidence>
<dbReference type="InterPro" id="IPR005225">
    <property type="entry name" value="Small_GTP-bd"/>
</dbReference>
<dbReference type="SMART" id="SM00173">
    <property type="entry name" value="RAS"/>
    <property type="match status" value="1"/>
</dbReference>
<dbReference type="EMBL" id="CAJZBQ010000057">
    <property type="protein sequence ID" value="CAG9333600.1"/>
    <property type="molecule type" value="Genomic_DNA"/>
</dbReference>
<dbReference type="Proteomes" id="UP001162131">
    <property type="component" value="Unassembled WGS sequence"/>
</dbReference>
<comment type="caution">
    <text evidence="3">The sequence shown here is derived from an EMBL/GenBank/DDBJ whole genome shotgun (WGS) entry which is preliminary data.</text>
</comment>
<organism evidence="3 4">
    <name type="scientific">Blepharisma stoltei</name>
    <dbReference type="NCBI Taxonomy" id="1481888"/>
    <lineage>
        <taxon>Eukaryota</taxon>
        <taxon>Sar</taxon>
        <taxon>Alveolata</taxon>
        <taxon>Ciliophora</taxon>
        <taxon>Postciliodesmatophora</taxon>
        <taxon>Heterotrichea</taxon>
        <taxon>Heterotrichida</taxon>
        <taxon>Blepharismidae</taxon>
        <taxon>Blepharisma</taxon>
    </lineage>
</organism>
<dbReference type="PROSITE" id="PS51421">
    <property type="entry name" value="RAS"/>
    <property type="match status" value="1"/>
</dbReference>
<dbReference type="AlphaFoldDB" id="A0AAU9K9I3"/>
<dbReference type="SMART" id="SM00174">
    <property type="entry name" value="RHO"/>
    <property type="match status" value="1"/>
</dbReference>
<dbReference type="InterPro" id="IPR001806">
    <property type="entry name" value="Small_GTPase"/>
</dbReference>
<dbReference type="SMART" id="SM00176">
    <property type="entry name" value="RAN"/>
    <property type="match status" value="1"/>
</dbReference>
<keyword evidence="2" id="KW-0342">GTP-binding</keyword>
<dbReference type="Gene3D" id="3.40.50.300">
    <property type="entry name" value="P-loop containing nucleotide triphosphate hydrolases"/>
    <property type="match status" value="1"/>
</dbReference>
<dbReference type="InterPro" id="IPR027417">
    <property type="entry name" value="P-loop_NTPase"/>
</dbReference>
<proteinExistence type="predicted"/>
<gene>
    <name evidence="3" type="ORF">BSTOLATCC_MIC59417</name>
</gene>
<protein>
    <submittedName>
        <fullName evidence="3">Uncharacterized protein</fullName>
    </submittedName>
</protein>
<name>A0AAU9K9I3_9CILI</name>
<dbReference type="CDD" id="cd00154">
    <property type="entry name" value="Rab"/>
    <property type="match status" value="1"/>
</dbReference>
<keyword evidence="1" id="KW-0547">Nucleotide-binding</keyword>
<dbReference type="SMART" id="SM00175">
    <property type="entry name" value="RAB"/>
    <property type="match status" value="1"/>
</dbReference>
<dbReference type="NCBIfam" id="TIGR00231">
    <property type="entry name" value="small_GTP"/>
    <property type="match status" value="1"/>
</dbReference>
<accession>A0AAU9K9I3</accession>
<evidence type="ECO:0000313" key="3">
    <source>
        <dbReference type="EMBL" id="CAG9333600.1"/>
    </source>
</evidence>
<dbReference type="SUPFAM" id="SSF52540">
    <property type="entry name" value="P-loop containing nucleoside triphosphate hydrolases"/>
    <property type="match status" value="1"/>
</dbReference>
<dbReference type="PRINTS" id="PR00449">
    <property type="entry name" value="RASTRNSFRMNG"/>
</dbReference>
<dbReference type="GO" id="GO:0003924">
    <property type="term" value="F:GTPase activity"/>
    <property type="evidence" value="ECO:0007669"/>
    <property type="project" value="InterPro"/>
</dbReference>
<dbReference type="PROSITE" id="PS51419">
    <property type="entry name" value="RAB"/>
    <property type="match status" value="1"/>
</dbReference>